<evidence type="ECO:0000256" key="4">
    <source>
        <dbReference type="ARBA" id="ARBA00013194"/>
    </source>
</evidence>
<dbReference type="InterPro" id="IPR008881">
    <property type="entry name" value="Trigger_fac_ribosome-bd_bac"/>
</dbReference>
<dbReference type="GO" id="GO:0043022">
    <property type="term" value="F:ribosome binding"/>
    <property type="evidence" value="ECO:0007669"/>
    <property type="project" value="TreeGrafter"/>
</dbReference>
<dbReference type="InterPro" id="IPR008880">
    <property type="entry name" value="Trigger_fac_C"/>
</dbReference>
<dbReference type="STRING" id="1798508.A3A35_00835"/>
<feature type="domain" description="Trigger factor ribosome-binding bacterial" evidence="10">
    <location>
        <begin position="5"/>
        <end position="151"/>
    </location>
</feature>
<keyword evidence="8" id="KW-0413">Isomerase</keyword>
<protein>
    <recommendedName>
        <fullName evidence="5">Trigger factor</fullName>
        <ecNumber evidence="4">5.2.1.8</ecNumber>
    </recommendedName>
    <alternativeName>
        <fullName evidence="9">PPIase</fullName>
    </alternativeName>
</protein>
<dbReference type="PANTHER" id="PTHR30560:SF3">
    <property type="entry name" value="TRIGGER FACTOR-LIKE PROTEIN TIG, CHLOROPLASTIC"/>
    <property type="match status" value="1"/>
</dbReference>
<name>A0A1F6EDJ0_9BACT</name>
<evidence type="ECO:0000256" key="9">
    <source>
        <dbReference type="ARBA" id="ARBA00029986"/>
    </source>
</evidence>
<dbReference type="Gene3D" id="1.10.3120.10">
    <property type="entry name" value="Trigger factor, C-terminal domain"/>
    <property type="match status" value="1"/>
</dbReference>
<evidence type="ECO:0000256" key="7">
    <source>
        <dbReference type="ARBA" id="ARBA00023186"/>
    </source>
</evidence>
<dbReference type="Pfam" id="PF05697">
    <property type="entry name" value="Trigger_N"/>
    <property type="match status" value="1"/>
</dbReference>
<proteinExistence type="inferred from homology"/>
<reference evidence="12 13" key="1">
    <citation type="journal article" date="2016" name="Nat. Commun.">
        <title>Thousands of microbial genomes shed light on interconnected biogeochemical processes in an aquifer system.</title>
        <authorList>
            <person name="Anantharaman K."/>
            <person name="Brown C.T."/>
            <person name="Hug L.A."/>
            <person name="Sharon I."/>
            <person name="Castelle C.J."/>
            <person name="Probst A.J."/>
            <person name="Thomas B.C."/>
            <person name="Singh A."/>
            <person name="Wilkins M.J."/>
            <person name="Karaoz U."/>
            <person name="Brodie E.L."/>
            <person name="Williams K.H."/>
            <person name="Hubbard S.S."/>
            <person name="Banfield J.F."/>
        </authorList>
    </citation>
    <scope>NUCLEOTIDE SEQUENCE [LARGE SCALE GENOMIC DNA]</scope>
</reference>
<dbReference type="Pfam" id="PF05698">
    <property type="entry name" value="Trigger_C"/>
    <property type="match status" value="1"/>
</dbReference>
<keyword evidence="6" id="KW-0697">Rotamase</keyword>
<feature type="domain" description="Trigger factor C-terminal" evidence="11">
    <location>
        <begin position="191"/>
        <end position="324"/>
    </location>
</feature>
<keyword evidence="7" id="KW-0143">Chaperone</keyword>
<comment type="subcellular location">
    <subcellularLocation>
        <location evidence="2">Cytoplasm</location>
    </subcellularLocation>
</comment>
<comment type="similarity">
    <text evidence="3">Belongs to the FKBP-type PPIase family. Tig subfamily.</text>
</comment>
<gene>
    <name evidence="12" type="ORF">A3A35_00835</name>
</gene>
<dbReference type="PANTHER" id="PTHR30560">
    <property type="entry name" value="TRIGGER FACTOR CHAPERONE AND PEPTIDYL-PROLYL CIS/TRANS ISOMERASE"/>
    <property type="match status" value="1"/>
</dbReference>
<evidence type="ECO:0000313" key="13">
    <source>
        <dbReference type="Proteomes" id="UP000179115"/>
    </source>
</evidence>
<dbReference type="GO" id="GO:0044183">
    <property type="term" value="F:protein folding chaperone"/>
    <property type="evidence" value="ECO:0007669"/>
    <property type="project" value="TreeGrafter"/>
</dbReference>
<organism evidence="12 13">
    <name type="scientific">Candidatus Kaiserbacteria bacterium RIFCSPLOWO2_01_FULL_51_21</name>
    <dbReference type="NCBI Taxonomy" id="1798508"/>
    <lineage>
        <taxon>Bacteria</taxon>
        <taxon>Candidatus Kaiseribacteriota</taxon>
    </lineage>
</organism>
<comment type="caution">
    <text evidence="12">The sequence shown here is derived from an EMBL/GenBank/DDBJ whole genome shotgun (WGS) entry which is preliminary data.</text>
</comment>
<dbReference type="GO" id="GO:0003755">
    <property type="term" value="F:peptidyl-prolyl cis-trans isomerase activity"/>
    <property type="evidence" value="ECO:0007669"/>
    <property type="project" value="UniProtKB-KW"/>
</dbReference>
<evidence type="ECO:0000256" key="1">
    <source>
        <dbReference type="ARBA" id="ARBA00000971"/>
    </source>
</evidence>
<dbReference type="GO" id="GO:0005737">
    <property type="term" value="C:cytoplasm"/>
    <property type="evidence" value="ECO:0007669"/>
    <property type="project" value="UniProtKB-SubCell"/>
</dbReference>
<evidence type="ECO:0000256" key="5">
    <source>
        <dbReference type="ARBA" id="ARBA00016902"/>
    </source>
</evidence>
<dbReference type="GO" id="GO:0043335">
    <property type="term" value="P:protein unfolding"/>
    <property type="evidence" value="ECO:0007669"/>
    <property type="project" value="TreeGrafter"/>
</dbReference>
<dbReference type="Gene3D" id="3.30.70.1050">
    <property type="entry name" value="Trigger factor ribosome-binding domain"/>
    <property type="match status" value="1"/>
</dbReference>
<dbReference type="SUPFAM" id="SSF109998">
    <property type="entry name" value="Triger factor/SurA peptide-binding domain-like"/>
    <property type="match status" value="1"/>
</dbReference>
<evidence type="ECO:0000256" key="6">
    <source>
        <dbReference type="ARBA" id="ARBA00023110"/>
    </source>
</evidence>
<dbReference type="AlphaFoldDB" id="A0A1F6EDJ0"/>
<evidence type="ECO:0000259" key="10">
    <source>
        <dbReference type="Pfam" id="PF05697"/>
    </source>
</evidence>
<dbReference type="GO" id="GO:0015031">
    <property type="term" value="P:protein transport"/>
    <property type="evidence" value="ECO:0007669"/>
    <property type="project" value="InterPro"/>
</dbReference>
<comment type="catalytic activity">
    <reaction evidence="1">
        <text>[protein]-peptidylproline (omega=180) = [protein]-peptidylproline (omega=0)</text>
        <dbReference type="Rhea" id="RHEA:16237"/>
        <dbReference type="Rhea" id="RHEA-COMP:10747"/>
        <dbReference type="Rhea" id="RHEA-COMP:10748"/>
        <dbReference type="ChEBI" id="CHEBI:83833"/>
        <dbReference type="ChEBI" id="CHEBI:83834"/>
        <dbReference type="EC" id="5.2.1.8"/>
    </reaction>
</comment>
<accession>A0A1F6EDJ0</accession>
<sequence length="346" mass="39661">MYENLTIKELPNSELEIGAEIPLKQVEKYQQEVLKKINARVEIPGFRKGHTPDATLIRHVGEAQVMEEVAETAFSDSFRQIVLDKQLDIIGRPEVTITKLAPGNPIGFKIITALFPRFELPDYKTLAGQARAERKEVSVEVTEAEVQETLRHFRLPAGEAGGPAVPGKEFEKVKEPEPLTEETVKKFGFNSLADFKGRIKEDLKKQKERRAAEEKRGALVEKIIAATIVPLPRVVVESELEKMLNQFKADIERRGMKLPDYLEKIKKTEEDLRREWRPDAEKRGKLQFILHAIAKQENIRPSETNIEQELAHLLEHQKDADPLRARLYIEQMLTNEAVFKFLESQK</sequence>
<dbReference type="InterPro" id="IPR036611">
    <property type="entry name" value="Trigger_fac_ribosome-bd_sf"/>
</dbReference>
<evidence type="ECO:0000259" key="11">
    <source>
        <dbReference type="Pfam" id="PF05698"/>
    </source>
</evidence>
<evidence type="ECO:0000256" key="3">
    <source>
        <dbReference type="ARBA" id="ARBA00005464"/>
    </source>
</evidence>
<dbReference type="EC" id="5.2.1.8" evidence="4"/>
<dbReference type="InterPro" id="IPR037041">
    <property type="entry name" value="Trigger_fac_C_sf"/>
</dbReference>
<dbReference type="InterPro" id="IPR005215">
    <property type="entry name" value="Trig_fac"/>
</dbReference>
<dbReference type="InterPro" id="IPR027304">
    <property type="entry name" value="Trigger_fact/SurA_dom_sf"/>
</dbReference>
<evidence type="ECO:0000256" key="8">
    <source>
        <dbReference type="ARBA" id="ARBA00023235"/>
    </source>
</evidence>
<dbReference type="Proteomes" id="UP000179115">
    <property type="component" value="Unassembled WGS sequence"/>
</dbReference>
<dbReference type="EMBL" id="MFLV01000011">
    <property type="protein sequence ID" value="OGG71691.1"/>
    <property type="molecule type" value="Genomic_DNA"/>
</dbReference>
<evidence type="ECO:0000313" key="12">
    <source>
        <dbReference type="EMBL" id="OGG71691.1"/>
    </source>
</evidence>
<dbReference type="GO" id="GO:0051083">
    <property type="term" value="P:'de novo' cotranslational protein folding"/>
    <property type="evidence" value="ECO:0007669"/>
    <property type="project" value="TreeGrafter"/>
</dbReference>
<dbReference type="SUPFAM" id="SSF102735">
    <property type="entry name" value="Trigger factor ribosome-binding domain"/>
    <property type="match status" value="1"/>
</dbReference>
<evidence type="ECO:0000256" key="2">
    <source>
        <dbReference type="ARBA" id="ARBA00004496"/>
    </source>
</evidence>